<name>A0ABS8JPS1_9BURK</name>
<keyword evidence="2" id="KW-1185">Reference proteome</keyword>
<dbReference type="Proteomes" id="UP001431019">
    <property type="component" value="Unassembled WGS sequence"/>
</dbReference>
<reference evidence="1 2" key="1">
    <citation type="submission" date="2021-11" db="EMBL/GenBank/DDBJ databases">
        <authorList>
            <person name="Oh E.-T."/>
            <person name="Kim S.-B."/>
        </authorList>
    </citation>
    <scope>NUCLEOTIDE SEQUENCE [LARGE SCALE GENOMIC DNA]</scope>
    <source>
        <strain evidence="1 2">MMS20-SJTR3</strain>
    </source>
</reference>
<dbReference type="InterPro" id="IPR021751">
    <property type="entry name" value="DUF3318"/>
</dbReference>
<gene>
    <name evidence="1" type="ORF">LJ656_04705</name>
</gene>
<evidence type="ECO:0000313" key="1">
    <source>
        <dbReference type="EMBL" id="MCC8391880.1"/>
    </source>
</evidence>
<dbReference type="Pfam" id="PF11780">
    <property type="entry name" value="DUF3318"/>
    <property type="match status" value="1"/>
</dbReference>
<sequence>MNQPRSDTSARHKRYPSKDLSAPHLRALRKELLLVRADVERVELAQATLELREAVTHFSWLKFIIPGFAAVRMGKGGKAGALSAGTIGALLKQYPVVSSIASMLLAKPLRTTVVSGAKPVLKWGSIALAGWEAFRIWQQMKNEAAAGRAAAAGSATSATAAQSAAEQVDSTQSGY</sequence>
<dbReference type="EMBL" id="JAJITD010000002">
    <property type="protein sequence ID" value="MCC8391880.1"/>
    <property type="molecule type" value="Genomic_DNA"/>
</dbReference>
<protein>
    <submittedName>
        <fullName evidence="1">DUF3318 domain-containing protein</fullName>
    </submittedName>
</protein>
<dbReference type="RefSeq" id="WP_230508111.1">
    <property type="nucleotide sequence ID" value="NZ_JAJITD010000002.1"/>
</dbReference>
<accession>A0ABS8JPS1</accession>
<proteinExistence type="predicted"/>
<organism evidence="1 2">
    <name type="scientific">Paraburkholderia sejongensis</name>
    <dbReference type="NCBI Taxonomy" id="2886946"/>
    <lineage>
        <taxon>Bacteria</taxon>
        <taxon>Pseudomonadati</taxon>
        <taxon>Pseudomonadota</taxon>
        <taxon>Betaproteobacteria</taxon>
        <taxon>Burkholderiales</taxon>
        <taxon>Burkholderiaceae</taxon>
        <taxon>Paraburkholderia</taxon>
    </lineage>
</organism>
<comment type="caution">
    <text evidence="1">The sequence shown here is derived from an EMBL/GenBank/DDBJ whole genome shotgun (WGS) entry which is preliminary data.</text>
</comment>
<evidence type="ECO:0000313" key="2">
    <source>
        <dbReference type="Proteomes" id="UP001431019"/>
    </source>
</evidence>